<keyword evidence="3" id="KW-1185">Reference proteome</keyword>
<organism evidence="2 3">
    <name type="scientific">Pterulicium gracile</name>
    <dbReference type="NCBI Taxonomy" id="1884261"/>
    <lineage>
        <taxon>Eukaryota</taxon>
        <taxon>Fungi</taxon>
        <taxon>Dikarya</taxon>
        <taxon>Basidiomycota</taxon>
        <taxon>Agaricomycotina</taxon>
        <taxon>Agaricomycetes</taxon>
        <taxon>Agaricomycetidae</taxon>
        <taxon>Agaricales</taxon>
        <taxon>Pleurotineae</taxon>
        <taxon>Pterulaceae</taxon>
        <taxon>Pterulicium</taxon>
    </lineage>
</organism>
<feature type="region of interest" description="Disordered" evidence="1">
    <location>
        <begin position="1"/>
        <end position="21"/>
    </location>
</feature>
<sequence length="81" mass="9160">MFQDMDASGWGQPELPPSDPVKDAIMKEQLLKEISTSREDLSTMLAKIKSVQAEIDKLSSGNEMLQMYIDNLTKQMAAQRR</sequence>
<dbReference type="AlphaFoldDB" id="A0A5C3QM25"/>
<gene>
    <name evidence="2" type="ORF">BDV98DRAFT_565736</name>
</gene>
<evidence type="ECO:0000313" key="3">
    <source>
        <dbReference type="Proteomes" id="UP000305067"/>
    </source>
</evidence>
<accession>A0A5C3QM25</accession>
<evidence type="ECO:0000313" key="2">
    <source>
        <dbReference type="EMBL" id="TFL02388.1"/>
    </source>
</evidence>
<dbReference type="Proteomes" id="UP000305067">
    <property type="component" value="Unassembled WGS sequence"/>
</dbReference>
<proteinExistence type="predicted"/>
<reference evidence="2 3" key="1">
    <citation type="journal article" date="2019" name="Nat. Ecol. Evol.">
        <title>Megaphylogeny resolves global patterns of mushroom evolution.</title>
        <authorList>
            <person name="Varga T."/>
            <person name="Krizsan K."/>
            <person name="Foldi C."/>
            <person name="Dima B."/>
            <person name="Sanchez-Garcia M."/>
            <person name="Sanchez-Ramirez S."/>
            <person name="Szollosi G.J."/>
            <person name="Szarkandi J.G."/>
            <person name="Papp V."/>
            <person name="Albert L."/>
            <person name="Andreopoulos W."/>
            <person name="Angelini C."/>
            <person name="Antonin V."/>
            <person name="Barry K.W."/>
            <person name="Bougher N.L."/>
            <person name="Buchanan P."/>
            <person name="Buyck B."/>
            <person name="Bense V."/>
            <person name="Catcheside P."/>
            <person name="Chovatia M."/>
            <person name="Cooper J."/>
            <person name="Damon W."/>
            <person name="Desjardin D."/>
            <person name="Finy P."/>
            <person name="Geml J."/>
            <person name="Haridas S."/>
            <person name="Hughes K."/>
            <person name="Justo A."/>
            <person name="Karasinski D."/>
            <person name="Kautmanova I."/>
            <person name="Kiss B."/>
            <person name="Kocsube S."/>
            <person name="Kotiranta H."/>
            <person name="LaButti K.M."/>
            <person name="Lechner B.E."/>
            <person name="Liimatainen K."/>
            <person name="Lipzen A."/>
            <person name="Lukacs Z."/>
            <person name="Mihaltcheva S."/>
            <person name="Morgado L.N."/>
            <person name="Niskanen T."/>
            <person name="Noordeloos M.E."/>
            <person name="Ohm R.A."/>
            <person name="Ortiz-Santana B."/>
            <person name="Ovrebo C."/>
            <person name="Racz N."/>
            <person name="Riley R."/>
            <person name="Savchenko A."/>
            <person name="Shiryaev A."/>
            <person name="Soop K."/>
            <person name="Spirin V."/>
            <person name="Szebenyi C."/>
            <person name="Tomsovsky M."/>
            <person name="Tulloss R.E."/>
            <person name="Uehling J."/>
            <person name="Grigoriev I.V."/>
            <person name="Vagvolgyi C."/>
            <person name="Papp T."/>
            <person name="Martin F.M."/>
            <person name="Miettinen O."/>
            <person name="Hibbett D.S."/>
            <person name="Nagy L.G."/>
        </authorList>
    </citation>
    <scope>NUCLEOTIDE SEQUENCE [LARGE SCALE GENOMIC DNA]</scope>
    <source>
        <strain evidence="2 3">CBS 309.79</strain>
    </source>
</reference>
<evidence type="ECO:0000256" key="1">
    <source>
        <dbReference type="SAM" id="MobiDB-lite"/>
    </source>
</evidence>
<dbReference type="InterPro" id="IPR019357">
    <property type="entry name" value="SCOC"/>
</dbReference>
<dbReference type="Pfam" id="PF10224">
    <property type="entry name" value="DUF2205"/>
    <property type="match status" value="1"/>
</dbReference>
<dbReference type="EMBL" id="ML178822">
    <property type="protein sequence ID" value="TFL02388.1"/>
    <property type="molecule type" value="Genomic_DNA"/>
</dbReference>
<dbReference type="OrthoDB" id="2163284at2759"/>
<name>A0A5C3QM25_9AGAR</name>
<protein>
    <submittedName>
        <fullName evidence="2">Uncharacterized protein</fullName>
    </submittedName>
</protein>
<dbReference type="Gene3D" id="1.20.5.170">
    <property type="match status" value="1"/>
</dbReference>